<dbReference type="InterPro" id="IPR002201">
    <property type="entry name" value="Glyco_trans_9"/>
</dbReference>
<dbReference type="InterPro" id="IPR051199">
    <property type="entry name" value="LPS_LOS_Heptosyltrfase"/>
</dbReference>
<dbReference type="PATRIC" id="fig|1261658.3.peg.2128"/>
<dbReference type="GO" id="GO:0005829">
    <property type="term" value="C:cytosol"/>
    <property type="evidence" value="ECO:0007669"/>
    <property type="project" value="TreeGrafter"/>
</dbReference>
<keyword evidence="2 3" id="KW-0808">Transferase</keyword>
<name>A0A179CZQ6_BIBTR</name>
<accession>A0A179CZQ6</accession>
<protein>
    <submittedName>
        <fullName evidence="3">Heptosyltransferase</fullName>
    </submittedName>
</protein>
<sequence length="351" mass="40116">MKQLINYLFGTKRPRYTETSFHLKQINSILLKPIGYALGDAILHITHLKQLKTNYPHIKLGIIVTERCYSVYAAEDFIDFLMLDSAKNYFQQRKKWDLYLDFQPTYTSRAIFLDSILSPKFVINFGKNKKKYYNLDKTKNYDFTTPNLKNVHISQYLYHSILGKYLSPAPIHYSLTPQQLSNTLQQCWQTGKIRVLLAPQGSGRQLPPQELRALIQAVIAKEQVSFVLSATPTYQDYAQQLGLTDIIALSPKTTILEYFALAHSADIIISVDSASVHIACAYSKPLLAFYANCPHNIQRWQPINYADTFIAISRQIPNMDNNATANFEISACAEWLNMQIAKQLTAEPCDN</sequence>
<dbReference type="GO" id="GO:0008713">
    <property type="term" value="F:ADP-heptose-lipopolysaccharide heptosyltransferase activity"/>
    <property type="evidence" value="ECO:0007669"/>
    <property type="project" value="TreeGrafter"/>
</dbReference>
<evidence type="ECO:0000256" key="1">
    <source>
        <dbReference type="ARBA" id="ARBA00022676"/>
    </source>
</evidence>
<dbReference type="Proteomes" id="UP000078358">
    <property type="component" value="Unassembled WGS sequence"/>
</dbReference>
<dbReference type="RefSeq" id="WP_015432730.1">
    <property type="nucleotide sequence ID" value="NZ_JACI01000002.1"/>
</dbReference>
<proteinExistence type="predicted"/>
<evidence type="ECO:0000313" key="3">
    <source>
        <dbReference type="EMBL" id="OAQ14771.1"/>
    </source>
</evidence>
<dbReference type="GO" id="GO:0009244">
    <property type="term" value="P:lipopolysaccharide core region biosynthetic process"/>
    <property type="evidence" value="ECO:0007669"/>
    <property type="project" value="TreeGrafter"/>
</dbReference>
<dbReference type="AlphaFoldDB" id="A0A179CZQ6"/>
<evidence type="ECO:0000256" key="2">
    <source>
        <dbReference type="ARBA" id="ARBA00022679"/>
    </source>
</evidence>
<dbReference type="PANTHER" id="PTHR30160">
    <property type="entry name" value="TETRAACYLDISACCHARIDE 4'-KINASE-RELATED"/>
    <property type="match status" value="1"/>
</dbReference>
<dbReference type="EMBL" id="JACI01000002">
    <property type="protein sequence ID" value="OAQ14771.1"/>
    <property type="molecule type" value="Genomic_DNA"/>
</dbReference>
<dbReference type="Gene3D" id="3.40.50.2000">
    <property type="entry name" value="Glycogen Phosphorylase B"/>
    <property type="match status" value="2"/>
</dbReference>
<dbReference type="SUPFAM" id="SSF53756">
    <property type="entry name" value="UDP-Glycosyltransferase/glycogen phosphorylase"/>
    <property type="match status" value="1"/>
</dbReference>
<comment type="caution">
    <text evidence="3">The sequence shown here is derived from an EMBL/GenBank/DDBJ whole genome shotgun (WGS) entry which is preliminary data.</text>
</comment>
<organism evidence="3 4">
    <name type="scientific">Bibersteinia trehalosi Y31</name>
    <dbReference type="NCBI Taxonomy" id="1261658"/>
    <lineage>
        <taxon>Bacteria</taxon>
        <taxon>Pseudomonadati</taxon>
        <taxon>Pseudomonadota</taxon>
        <taxon>Gammaproteobacteria</taxon>
        <taxon>Pasteurellales</taxon>
        <taxon>Pasteurellaceae</taxon>
        <taxon>Bibersteinia</taxon>
    </lineage>
</organism>
<keyword evidence="1" id="KW-0328">Glycosyltransferase</keyword>
<gene>
    <name evidence="3" type="ORF">F480_10635</name>
</gene>
<reference evidence="3 4" key="1">
    <citation type="submission" date="2014-01" db="EMBL/GenBank/DDBJ databases">
        <authorList>
            <person name="Zuccon D."/>
        </authorList>
    </citation>
    <scope>NUCLEOTIDE SEQUENCE [LARGE SCALE GENOMIC DNA]</scope>
    <source>
        <strain evidence="3 4">Y31</strain>
    </source>
</reference>
<dbReference type="Pfam" id="PF01075">
    <property type="entry name" value="Glyco_transf_9"/>
    <property type="match status" value="1"/>
</dbReference>
<evidence type="ECO:0000313" key="4">
    <source>
        <dbReference type="Proteomes" id="UP000078358"/>
    </source>
</evidence>